<name>A0AAE0ZGE1_9GAST</name>
<accession>A0AAE0ZGE1</accession>
<evidence type="ECO:0000313" key="3">
    <source>
        <dbReference type="Proteomes" id="UP001283361"/>
    </source>
</evidence>
<sequence>MVSKPDKGDQTACYGVDIFGREMDNLSRRPSKSRRRQELEERAEDQEAEVLKKKIVKLQNTNIIKKEKKETRSEEKESVRGS</sequence>
<dbReference type="EMBL" id="JAWDGP010004017">
    <property type="protein sequence ID" value="KAK3768813.1"/>
    <property type="molecule type" value="Genomic_DNA"/>
</dbReference>
<reference evidence="2" key="1">
    <citation type="journal article" date="2023" name="G3 (Bethesda)">
        <title>A reference genome for the long-term kleptoplast-retaining sea slug Elysia crispata morphotype clarki.</title>
        <authorList>
            <person name="Eastman K.E."/>
            <person name="Pendleton A.L."/>
            <person name="Shaikh M.A."/>
            <person name="Suttiyut T."/>
            <person name="Ogas R."/>
            <person name="Tomko P."/>
            <person name="Gavelis G."/>
            <person name="Widhalm J.R."/>
            <person name="Wisecaver J.H."/>
        </authorList>
    </citation>
    <scope>NUCLEOTIDE SEQUENCE</scope>
    <source>
        <strain evidence="2">ECLA1</strain>
    </source>
</reference>
<comment type="caution">
    <text evidence="2">The sequence shown here is derived from an EMBL/GenBank/DDBJ whole genome shotgun (WGS) entry which is preliminary data.</text>
</comment>
<dbReference type="AlphaFoldDB" id="A0AAE0ZGE1"/>
<organism evidence="2 3">
    <name type="scientific">Elysia crispata</name>
    <name type="common">lettuce slug</name>
    <dbReference type="NCBI Taxonomy" id="231223"/>
    <lineage>
        <taxon>Eukaryota</taxon>
        <taxon>Metazoa</taxon>
        <taxon>Spiralia</taxon>
        <taxon>Lophotrochozoa</taxon>
        <taxon>Mollusca</taxon>
        <taxon>Gastropoda</taxon>
        <taxon>Heterobranchia</taxon>
        <taxon>Euthyneura</taxon>
        <taxon>Panpulmonata</taxon>
        <taxon>Sacoglossa</taxon>
        <taxon>Placobranchoidea</taxon>
        <taxon>Plakobranchidae</taxon>
        <taxon>Elysia</taxon>
    </lineage>
</organism>
<feature type="region of interest" description="Disordered" evidence="1">
    <location>
        <begin position="24"/>
        <end position="46"/>
    </location>
</feature>
<proteinExistence type="predicted"/>
<keyword evidence="3" id="KW-1185">Reference proteome</keyword>
<evidence type="ECO:0000313" key="2">
    <source>
        <dbReference type="EMBL" id="KAK3768813.1"/>
    </source>
</evidence>
<evidence type="ECO:0000256" key="1">
    <source>
        <dbReference type="SAM" id="MobiDB-lite"/>
    </source>
</evidence>
<gene>
    <name evidence="2" type="ORF">RRG08_061272</name>
</gene>
<protein>
    <submittedName>
        <fullName evidence="2">Uncharacterized protein</fullName>
    </submittedName>
</protein>
<dbReference type="Proteomes" id="UP001283361">
    <property type="component" value="Unassembled WGS sequence"/>
</dbReference>